<dbReference type="AlphaFoldDB" id="A0AAD3RIS7"/>
<organism evidence="2 3">
    <name type="scientific">Lates japonicus</name>
    <name type="common">Japanese lates</name>
    <dbReference type="NCBI Taxonomy" id="270547"/>
    <lineage>
        <taxon>Eukaryota</taxon>
        <taxon>Metazoa</taxon>
        <taxon>Chordata</taxon>
        <taxon>Craniata</taxon>
        <taxon>Vertebrata</taxon>
        <taxon>Euteleostomi</taxon>
        <taxon>Actinopterygii</taxon>
        <taxon>Neopterygii</taxon>
        <taxon>Teleostei</taxon>
        <taxon>Neoteleostei</taxon>
        <taxon>Acanthomorphata</taxon>
        <taxon>Carangaria</taxon>
        <taxon>Carangaria incertae sedis</taxon>
        <taxon>Centropomidae</taxon>
        <taxon>Lates</taxon>
    </lineage>
</organism>
<feature type="compositionally biased region" description="Low complexity" evidence="1">
    <location>
        <begin position="63"/>
        <end position="93"/>
    </location>
</feature>
<feature type="compositionally biased region" description="Gly residues" evidence="1">
    <location>
        <begin position="1"/>
        <end position="11"/>
    </location>
</feature>
<feature type="compositionally biased region" description="Polar residues" evidence="1">
    <location>
        <begin position="16"/>
        <end position="37"/>
    </location>
</feature>
<keyword evidence="3" id="KW-1185">Reference proteome</keyword>
<feature type="compositionally biased region" description="Low complexity" evidence="1">
    <location>
        <begin position="104"/>
        <end position="153"/>
    </location>
</feature>
<protein>
    <submittedName>
        <fullName evidence="2">AT-rich interactive domain-containing protein 1B-like protein</fullName>
    </submittedName>
</protein>
<comment type="caution">
    <text evidence="2">The sequence shown here is derived from an EMBL/GenBank/DDBJ whole genome shotgun (WGS) entry which is preliminary data.</text>
</comment>
<proteinExistence type="predicted"/>
<gene>
    <name evidence="2" type="ORF">AKAME5_002077900</name>
</gene>
<reference evidence="2" key="1">
    <citation type="submission" date="2022-08" db="EMBL/GenBank/DDBJ databases">
        <title>Genome sequencing of akame (Lates japonicus).</title>
        <authorList>
            <person name="Hashiguchi Y."/>
            <person name="Takahashi H."/>
        </authorList>
    </citation>
    <scope>NUCLEOTIDE SEQUENCE</scope>
    <source>
        <strain evidence="2">Kochi</strain>
    </source>
</reference>
<evidence type="ECO:0000313" key="3">
    <source>
        <dbReference type="Proteomes" id="UP001279410"/>
    </source>
</evidence>
<evidence type="ECO:0000256" key="1">
    <source>
        <dbReference type="SAM" id="MobiDB-lite"/>
    </source>
</evidence>
<accession>A0AAD3RIS7</accession>
<feature type="region of interest" description="Disordered" evidence="1">
    <location>
        <begin position="1"/>
        <end position="175"/>
    </location>
</feature>
<evidence type="ECO:0000313" key="2">
    <source>
        <dbReference type="EMBL" id="GLD69465.1"/>
    </source>
</evidence>
<sequence length="246" mass="24862">MVARGSGGTGVEGQQAWYSRQDQLAYTRNSSPSSPSRHQPGDQGHLQDLSGSIDDLPTGTEAGLGSAVSAGGSSSSSSSSQGEQGGTSNQGQSPFSPHASPHLPSQRSGPSPSPVGSPAGSTQSQQSRSGSGPISPASGPSANSAAPGSAMAPQSSGNGPDGAHPPITRSPMAQERGFMSNMQRNQAGSVCFSSVGHFYVPHASPEGPLYPGMGPYSGWPHRPLWTSGCNMDTQGLEPSVPTHIKT</sequence>
<name>A0AAD3RIS7_LATJO</name>
<dbReference type="EMBL" id="BRZM01000234">
    <property type="protein sequence ID" value="GLD69465.1"/>
    <property type="molecule type" value="Genomic_DNA"/>
</dbReference>
<dbReference type="Proteomes" id="UP001279410">
    <property type="component" value="Unassembled WGS sequence"/>
</dbReference>